<gene>
    <name evidence="2" type="ORF">IAB77_03610</name>
</gene>
<dbReference type="InterPro" id="IPR053144">
    <property type="entry name" value="Acetyltransferase_Butenolide"/>
</dbReference>
<dbReference type="InterPro" id="IPR000182">
    <property type="entry name" value="GNAT_dom"/>
</dbReference>
<dbReference type="PANTHER" id="PTHR43233:SF1">
    <property type="entry name" value="FAMILY N-ACETYLTRANSFERASE, PUTATIVE (AFU_ORTHOLOGUE AFUA_6G03350)-RELATED"/>
    <property type="match status" value="1"/>
</dbReference>
<sequence>MVIEPLEAYDALELLPLYAAVGWTNYTARPEMLERAFSGSLCALAARAGGRLAGVVRAVGDGASVLYVQDLLVLPEYQRRGLGGLLLRELLARYPDVYQTVLLTDDTPEHAAFYGGAGFKSAEKYGCGAYVIFK</sequence>
<evidence type="ECO:0000259" key="1">
    <source>
        <dbReference type="PROSITE" id="PS51186"/>
    </source>
</evidence>
<evidence type="ECO:0000313" key="2">
    <source>
        <dbReference type="EMBL" id="HIQ78326.1"/>
    </source>
</evidence>
<dbReference type="EMBL" id="DVGA01000037">
    <property type="protein sequence ID" value="HIQ78326.1"/>
    <property type="molecule type" value="Genomic_DNA"/>
</dbReference>
<dbReference type="InterPro" id="IPR016181">
    <property type="entry name" value="Acyl_CoA_acyltransferase"/>
</dbReference>
<dbReference type="Gene3D" id="3.40.630.30">
    <property type="match status" value="1"/>
</dbReference>
<dbReference type="PROSITE" id="PS51186">
    <property type="entry name" value="GNAT"/>
    <property type="match status" value="1"/>
</dbReference>
<accession>A0A9D0ZDL3</accession>
<dbReference type="Pfam" id="PF13673">
    <property type="entry name" value="Acetyltransf_10"/>
    <property type="match status" value="1"/>
</dbReference>
<evidence type="ECO:0000313" key="3">
    <source>
        <dbReference type="Proteomes" id="UP000824262"/>
    </source>
</evidence>
<dbReference type="AlphaFoldDB" id="A0A9D0ZDL3"/>
<reference evidence="2" key="2">
    <citation type="journal article" date="2021" name="PeerJ">
        <title>Extensive microbial diversity within the chicken gut microbiome revealed by metagenomics and culture.</title>
        <authorList>
            <person name="Gilroy R."/>
            <person name="Ravi A."/>
            <person name="Getino M."/>
            <person name="Pursley I."/>
            <person name="Horton D.L."/>
            <person name="Alikhan N.F."/>
            <person name="Baker D."/>
            <person name="Gharbi K."/>
            <person name="Hall N."/>
            <person name="Watson M."/>
            <person name="Adriaenssens E.M."/>
            <person name="Foster-Nyarko E."/>
            <person name="Jarju S."/>
            <person name="Secka A."/>
            <person name="Antonio M."/>
            <person name="Oren A."/>
            <person name="Chaudhuri R.R."/>
            <person name="La Ragione R."/>
            <person name="Hildebrand F."/>
            <person name="Pallen M.J."/>
        </authorList>
    </citation>
    <scope>NUCLEOTIDE SEQUENCE</scope>
    <source>
        <strain evidence="2">ChiBcolR7-354</strain>
    </source>
</reference>
<dbReference type="PANTHER" id="PTHR43233">
    <property type="entry name" value="FAMILY N-ACETYLTRANSFERASE, PUTATIVE (AFU_ORTHOLOGUE AFUA_6G03350)-RELATED"/>
    <property type="match status" value="1"/>
</dbReference>
<feature type="domain" description="N-acetyltransferase" evidence="1">
    <location>
        <begin position="1"/>
        <end position="134"/>
    </location>
</feature>
<dbReference type="GO" id="GO:0016747">
    <property type="term" value="F:acyltransferase activity, transferring groups other than amino-acyl groups"/>
    <property type="evidence" value="ECO:0007669"/>
    <property type="project" value="InterPro"/>
</dbReference>
<reference evidence="2" key="1">
    <citation type="submission" date="2020-10" db="EMBL/GenBank/DDBJ databases">
        <authorList>
            <person name="Gilroy R."/>
        </authorList>
    </citation>
    <scope>NUCLEOTIDE SEQUENCE</scope>
    <source>
        <strain evidence="2">ChiBcolR7-354</strain>
    </source>
</reference>
<comment type="caution">
    <text evidence="2">The sequence shown here is derived from an EMBL/GenBank/DDBJ whole genome shotgun (WGS) entry which is preliminary data.</text>
</comment>
<dbReference type="SUPFAM" id="SSF55729">
    <property type="entry name" value="Acyl-CoA N-acyltransferases (Nat)"/>
    <property type="match status" value="1"/>
</dbReference>
<proteinExistence type="predicted"/>
<organism evidence="2 3">
    <name type="scientific">Candidatus Scatomorpha intestinavium</name>
    <dbReference type="NCBI Taxonomy" id="2840922"/>
    <lineage>
        <taxon>Bacteria</taxon>
        <taxon>Bacillati</taxon>
        <taxon>Bacillota</taxon>
        <taxon>Clostridia</taxon>
        <taxon>Eubacteriales</taxon>
        <taxon>Candidatus Scatomorpha</taxon>
    </lineage>
</organism>
<name>A0A9D0ZDL3_9FIRM</name>
<protein>
    <submittedName>
        <fullName evidence="2">GNAT family N-acetyltransferase</fullName>
    </submittedName>
</protein>
<dbReference type="Proteomes" id="UP000824262">
    <property type="component" value="Unassembled WGS sequence"/>
</dbReference>